<evidence type="ECO:0000313" key="2">
    <source>
        <dbReference type="EMBL" id="GAA2343710.1"/>
    </source>
</evidence>
<evidence type="ECO:0008006" key="4">
    <source>
        <dbReference type="Google" id="ProtNLM"/>
    </source>
</evidence>
<name>A0ABN3G3Y5_9PSEU</name>
<evidence type="ECO:0000313" key="3">
    <source>
        <dbReference type="Proteomes" id="UP001501218"/>
    </source>
</evidence>
<comment type="caution">
    <text evidence="2">The sequence shown here is derived from an EMBL/GenBank/DDBJ whole genome shotgun (WGS) entry which is preliminary data.</text>
</comment>
<proteinExistence type="predicted"/>
<organism evidence="2 3">
    <name type="scientific">Saccharopolyspora halophila</name>
    <dbReference type="NCBI Taxonomy" id="405551"/>
    <lineage>
        <taxon>Bacteria</taxon>
        <taxon>Bacillati</taxon>
        <taxon>Actinomycetota</taxon>
        <taxon>Actinomycetes</taxon>
        <taxon>Pseudonocardiales</taxon>
        <taxon>Pseudonocardiaceae</taxon>
        <taxon>Saccharopolyspora</taxon>
    </lineage>
</organism>
<dbReference type="EMBL" id="BAAARA010000005">
    <property type="protein sequence ID" value="GAA2343710.1"/>
    <property type="molecule type" value="Genomic_DNA"/>
</dbReference>
<gene>
    <name evidence="2" type="ORF">GCM10009854_20570</name>
</gene>
<keyword evidence="3" id="KW-1185">Reference proteome</keyword>
<protein>
    <recommendedName>
        <fullName evidence="4">DUF485 domain-containing protein</fullName>
    </recommendedName>
</protein>
<keyword evidence="1" id="KW-0812">Transmembrane</keyword>
<sequence>MSEGKMDEPRFDDLERRSGTASSLFDIRAVIGGLFVFYGVLIGLIGVFASDADIQKAQGVNINLWTGVSMLAVGAVFFLWLKLRPLRPEN</sequence>
<feature type="transmembrane region" description="Helical" evidence="1">
    <location>
        <begin position="62"/>
        <end position="81"/>
    </location>
</feature>
<dbReference type="RefSeq" id="WP_344129263.1">
    <property type="nucleotide sequence ID" value="NZ_BAAARA010000005.1"/>
</dbReference>
<keyword evidence="1" id="KW-0472">Membrane</keyword>
<keyword evidence="1" id="KW-1133">Transmembrane helix</keyword>
<feature type="transmembrane region" description="Helical" evidence="1">
    <location>
        <begin position="27"/>
        <end position="50"/>
    </location>
</feature>
<evidence type="ECO:0000256" key="1">
    <source>
        <dbReference type="SAM" id="Phobius"/>
    </source>
</evidence>
<reference evidence="2 3" key="1">
    <citation type="journal article" date="2019" name="Int. J. Syst. Evol. Microbiol.">
        <title>The Global Catalogue of Microorganisms (GCM) 10K type strain sequencing project: providing services to taxonomists for standard genome sequencing and annotation.</title>
        <authorList>
            <consortium name="The Broad Institute Genomics Platform"/>
            <consortium name="The Broad Institute Genome Sequencing Center for Infectious Disease"/>
            <person name="Wu L."/>
            <person name="Ma J."/>
        </authorList>
    </citation>
    <scope>NUCLEOTIDE SEQUENCE [LARGE SCALE GENOMIC DNA]</scope>
    <source>
        <strain evidence="2 3">JCM 16221</strain>
    </source>
</reference>
<dbReference type="Proteomes" id="UP001501218">
    <property type="component" value="Unassembled WGS sequence"/>
</dbReference>
<accession>A0ABN3G3Y5</accession>